<reference evidence="2 4" key="2">
    <citation type="submission" date="2013-03" db="EMBL/GenBank/DDBJ databases">
        <title>The Genome Sequence of Enterococcus gilvus ATCC BAA-350 (PacBio/Illumina hybrid assembly).</title>
        <authorList>
            <consortium name="The Broad Institute Genomics Platform"/>
            <consortium name="The Broad Institute Genome Sequencing Center for Infectious Disease"/>
            <person name="Earl A."/>
            <person name="Russ C."/>
            <person name="Gilmore M."/>
            <person name="Surin D."/>
            <person name="Walker B."/>
            <person name="Young S."/>
            <person name="Zeng Q."/>
            <person name="Gargeya S."/>
            <person name="Fitzgerald M."/>
            <person name="Haas B."/>
            <person name="Abouelleil A."/>
            <person name="Allen A.W."/>
            <person name="Alvarado L."/>
            <person name="Arachchi H.M."/>
            <person name="Berlin A.M."/>
            <person name="Chapman S.B."/>
            <person name="Gainer-Dewar J."/>
            <person name="Goldberg J."/>
            <person name="Griggs A."/>
            <person name="Gujja S."/>
            <person name="Hansen M."/>
            <person name="Howarth C."/>
            <person name="Imamovic A."/>
            <person name="Ireland A."/>
            <person name="Larimer J."/>
            <person name="McCowan C."/>
            <person name="Murphy C."/>
            <person name="Pearson M."/>
            <person name="Poon T.W."/>
            <person name="Priest M."/>
            <person name="Roberts A."/>
            <person name="Saif S."/>
            <person name="Shea T."/>
            <person name="Sisk P."/>
            <person name="Sykes S."/>
            <person name="Wortman J."/>
            <person name="Nusbaum C."/>
            <person name="Birren B."/>
        </authorList>
    </citation>
    <scope>NUCLEOTIDE SEQUENCE [LARGE SCALE GENOMIC DNA]</scope>
    <source>
        <strain evidence="2 4">ATCC BAA-350</strain>
    </source>
</reference>
<dbReference type="RefSeq" id="WP_010780734.1">
    <property type="nucleotide sequence ID" value="NZ_ASWH01000001.1"/>
</dbReference>
<evidence type="ECO:0000313" key="2">
    <source>
        <dbReference type="EMBL" id="EOW82306.1"/>
    </source>
</evidence>
<dbReference type="Proteomes" id="UP000014160">
    <property type="component" value="Unassembled WGS sequence"/>
</dbReference>
<organism evidence="1 3">
    <name type="scientific">Enterococcus gilvus ATCC BAA-350</name>
    <dbReference type="NCBI Taxonomy" id="1158614"/>
    <lineage>
        <taxon>Bacteria</taxon>
        <taxon>Bacillati</taxon>
        <taxon>Bacillota</taxon>
        <taxon>Bacilli</taxon>
        <taxon>Lactobacillales</taxon>
        <taxon>Enterococcaceae</taxon>
        <taxon>Enterococcus</taxon>
    </lineage>
</organism>
<dbReference type="EMBL" id="AJDQ01000007">
    <property type="protein sequence ID" value="EOI56444.1"/>
    <property type="molecule type" value="Genomic_DNA"/>
</dbReference>
<dbReference type="InterPro" id="IPR047727">
    <property type="entry name" value="Sce7725-like"/>
</dbReference>
<evidence type="ECO:0000313" key="1">
    <source>
        <dbReference type="EMBL" id="EOI56444.1"/>
    </source>
</evidence>
<sequence>MYYPYLRGKQFDLLAVSTLIQEKRWSSRIRPIIEPVRDSPTLKKTLELFDKKELICYLIMNPQVGTAKLFDEKRFDWPVQENSSVKKAEIITQDNLFQGELYLFNSHSPRKIEKLKTSDDALSIIPDQGRFRVLEVPNKILLREAFQSQKNVADYGEKIDDFYSDEHLYLRTNSKGFSDYTIEGSRYFDKGGPSRAIAIHISYFDAYLNLRVKHFVSDSNENAQDQAGKFFEALEKFSEWYSRNQDQLLLTLGMEELLHYREMKKFPGLGTIKKWSLAHHLELVGAFLEKGEHWQRGWKTYGIRR</sequence>
<evidence type="ECO:0000313" key="3">
    <source>
        <dbReference type="Proteomes" id="UP000013750"/>
    </source>
</evidence>
<dbReference type="eggNOG" id="ENOG502ZAXQ">
    <property type="taxonomic scope" value="Bacteria"/>
</dbReference>
<gene>
    <name evidence="2" type="ORF">I592_01609</name>
    <name evidence="1" type="ORF">UKC_02359</name>
</gene>
<name>R2XNH7_9ENTE</name>
<evidence type="ECO:0000313" key="4">
    <source>
        <dbReference type="Proteomes" id="UP000014160"/>
    </source>
</evidence>
<dbReference type="AlphaFoldDB" id="R2XNH7"/>
<dbReference type="HOGENOM" id="CLU_076300_1_0_9"/>
<comment type="caution">
    <text evidence="1">The sequence shown here is derived from an EMBL/GenBank/DDBJ whole genome shotgun (WGS) entry which is preliminary data.</text>
</comment>
<dbReference type="Proteomes" id="UP000013750">
    <property type="component" value="Unassembled WGS sequence"/>
</dbReference>
<protein>
    <submittedName>
        <fullName evidence="1">Uncharacterized protein</fullName>
    </submittedName>
</protein>
<dbReference type="NCBIfam" id="NF033831">
    <property type="entry name" value="sce7725_fam"/>
    <property type="match status" value="1"/>
</dbReference>
<dbReference type="PATRIC" id="fig|1158614.3.peg.2355"/>
<keyword evidence="4" id="KW-1185">Reference proteome</keyword>
<dbReference type="EMBL" id="ASWH01000001">
    <property type="protein sequence ID" value="EOW82306.1"/>
    <property type="molecule type" value="Genomic_DNA"/>
</dbReference>
<proteinExistence type="predicted"/>
<dbReference type="OrthoDB" id="8910160at2"/>
<accession>R2XNH7</accession>
<reference evidence="1 3" key="1">
    <citation type="submission" date="2013-02" db="EMBL/GenBank/DDBJ databases">
        <title>The Genome Sequence of Enterococcus gilvus ATCC BAA-350.</title>
        <authorList>
            <consortium name="The Broad Institute Genome Sequencing Platform"/>
            <consortium name="The Broad Institute Genome Sequencing Center for Infectious Disease"/>
            <person name="Earl A.M."/>
            <person name="Gilmore M.S."/>
            <person name="Lebreton F."/>
            <person name="Walker B."/>
            <person name="Young S.K."/>
            <person name="Zeng Q."/>
            <person name="Gargeya S."/>
            <person name="Fitzgerald M."/>
            <person name="Haas B."/>
            <person name="Abouelleil A."/>
            <person name="Alvarado L."/>
            <person name="Arachchi H.M."/>
            <person name="Berlin A.M."/>
            <person name="Chapman S.B."/>
            <person name="Dewar J."/>
            <person name="Goldberg J."/>
            <person name="Griggs A."/>
            <person name="Gujja S."/>
            <person name="Hansen M."/>
            <person name="Howarth C."/>
            <person name="Imamovic A."/>
            <person name="Larimer J."/>
            <person name="McCowan C."/>
            <person name="Murphy C."/>
            <person name="Neiman D."/>
            <person name="Pearson M."/>
            <person name="Priest M."/>
            <person name="Roberts A."/>
            <person name="Saif S."/>
            <person name="Shea T."/>
            <person name="Sisk P."/>
            <person name="Sykes S."/>
            <person name="Wortman J."/>
            <person name="Nusbaum C."/>
            <person name="Birren B."/>
        </authorList>
    </citation>
    <scope>NUCLEOTIDE SEQUENCE [LARGE SCALE GENOMIC DNA]</scope>
    <source>
        <strain evidence="1 3">ATCC BAA-350</strain>
    </source>
</reference>